<dbReference type="InterPro" id="IPR003838">
    <property type="entry name" value="ABC3_permease_C"/>
</dbReference>
<dbReference type="EMBL" id="QPIZ01000029">
    <property type="protein sequence ID" value="RCW29285.1"/>
    <property type="molecule type" value="Genomic_DNA"/>
</dbReference>
<evidence type="ECO:0000259" key="8">
    <source>
        <dbReference type="Pfam" id="PF12704"/>
    </source>
</evidence>
<evidence type="ECO:0000256" key="3">
    <source>
        <dbReference type="ARBA" id="ARBA00022692"/>
    </source>
</evidence>
<keyword evidence="4 6" id="KW-1133">Transmembrane helix</keyword>
<accession>A0A368UMA5</accession>
<dbReference type="Pfam" id="PF12704">
    <property type="entry name" value="MacB_PCD"/>
    <property type="match status" value="1"/>
</dbReference>
<dbReference type="InterPro" id="IPR050250">
    <property type="entry name" value="Macrolide_Exporter_MacB"/>
</dbReference>
<feature type="transmembrane region" description="Helical" evidence="6">
    <location>
        <begin position="393"/>
        <end position="415"/>
    </location>
</feature>
<name>A0A368UMA5_9BACT</name>
<dbReference type="InterPro" id="IPR025857">
    <property type="entry name" value="MacB_PCD"/>
</dbReference>
<gene>
    <name evidence="9" type="ORF">DFO77_1298</name>
</gene>
<comment type="caution">
    <text evidence="9">The sequence shown here is derived from an EMBL/GenBank/DDBJ whole genome shotgun (WGS) entry which is preliminary data.</text>
</comment>
<dbReference type="GO" id="GO:0005886">
    <property type="term" value="C:plasma membrane"/>
    <property type="evidence" value="ECO:0007669"/>
    <property type="project" value="UniProtKB-SubCell"/>
</dbReference>
<feature type="transmembrane region" description="Helical" evidence="6">
    <location>
        <begin position="436"/>
        <end position="461"/>
    </location>
</feature>
<keyword evidence="5 6" id="KW-0472">Membrane</keyword>
<dbReference type="PANTHER" id="PTHR30572">
    <property type="entry name" value="MEMBRANE COMPONENT OF TRANSPORTER-RELATED"/>
    <property type="match status" value="1"/>
</dbReference>
<evidence type="ECO:0000313" key="9">
    <source>
        <dbReference type="EMBL" id="RCW29285.1"/>
    </source>
</evidence>
<protein>
    <submittedName>
        <fullName evidence="9">ABC-type antimicrobial peptide transport system permease subunit</fullName>
    </submittedName>
</protein>
<organism evidence="9 10">
    <name type="scientific">Marinilabilia salmonicolor</name>
    <dbReference type="NCBI Taxonomy" id="989"/>
    <lineage>
        <taxon>Bacteria</taxon>
        <taxon>Pseudomonadati</taxon>
        <taxon>Bacteroidota</taxon>
        <taxon>Bacteroidia</taxon>
        <taxon>Marinilabiliales</taxon>
        <taxon>Marinilabiliaceae</taxon>
        <taxon>Marinilabilia</taxon>
    </lineage>
</organism>
<evidence type="ECO:0000256" key="4">
    <source>
        <dbReference type="ARBA" id="ARBA00022989"/>
    </source>
</evidence>
<dbReference type="PANTHER" id="PTHR30572:SF18">
    <property type="entry name" value="ABC-TYPE MACROLIDE FAMILY EXPORT SYSTEM PERMEASE COMPONENT 2"/>
    <property type="match status" value="1"/>
</dbReference>
<feature type="transmembrane region" description="Helical" evidence="6">
    <location>
        <begin position="296"/>
        <end position="317"/>
    </location>
</feature>
<feature type="transmembrane region" description="Helical" evidence="6">
    <location>
        <begin position="348"/>
        <end position="373"/>
    </location>
</feature>
<feature type="transmembrane region" description="Helical" evidence="6">
    <location>
        <begin position="729"/>
        <end position="748"/>
    </location>
</feature>
<dbReference type="Proteomes" id="UP000252733">
    <property type="component" value="Unassembled WGS sequence"/>
</dbReference>
<comment type="subcellular location">
    <subcellularLocation>
        <location evidence="1">Cell membrane</location>
        <topology evidence="1">Multi-pass membrane protein</topology>
    </subcellularLocation>
</comment>
<feature type="domain" description="MacB-like periplasmic core" evidence="8">
    <location>
        <begin position="21"/>
        <end position="244"/>
    </location>
</feature>
<dbReference type="Pfam" id="PF02687">
    <property type="entry name" value="FtsX"/>
    <property type="match status" value="2"/>
</dbReference>
<keyword evidence="10" id="KW-1185">Reference proteome</keyword>
<evidence type="ECO:0000259" key="7">
    <source>
        <dbReference type="Pfam" id="PF02687"/>
    </source>
</evidence>
<feature type="domain" description="ABC3 transporter permease C-terminal" evidence="7">
    <location>
        <begin position="304"/>
        <end position="418"/>
    </location>
</feature>
<dbReference type="GO" id="GO:0022857">
    <property type="term" value="F:transmembrane transporter activity"/>
    <property type="evidence" value="ECO:0007669"/>
    <property type="project" value="TreeGrafter"/>
</dbReference>
<evidence type="ECO:0000256" key="1">
    <source>
        <dbReference type="ARBA" id="ARBA00004651"/>
    </source>
</evidence>
<dbReference type="RefSeq" id="WP_114437891.1">
    <property type="nucleotide sequence ID" value="NZ_QPIZ01000029.1"/>
</dbReference>
<feature type="transmembrane region" description="Helical" evidence="6">
    <location>
        <begin position="20"/>
        <end position="44"/>
    </location>
</feature>
<sequence length="804" mass="91599">MRILNYIKISLRTLFLHRGFSLLTLLGLSVGIAMSIFVLEYVFFQFSFDKHFDRYQDMYRVVTSGNMENEQVDAALSPMVLASRLKQYPEVESATRIVDVGEVPVRSDFASSYESEILYADSAFFDVFSTSFLLGGPQKAFPDSSSVIISRAAASRLFGDRNPIGQELRFDQDDTYIVKGVFEDVPQNSHLQYDFILPFSVMEQQLRNYYGDSFSRMIESWFSLVCYVYVKMEPGADVHKLEGAFADEIKAEMEEEDMAIFSGERKTNLHFSFQPLHHIYLFSSQDFEIGKTTNKAYVFIFLGVAFFILLVTAFNFMNLTTARALDRAREAGVRRLFGARRFHLAGQFISEAVLFSLVALFFGLVLVELLLPVFNKLFLVEFFDRSYRQSLDFPLVLTVTLAVGLLSGIYPAFVFSRIKAFHLQSGYRRFSAYPGLWVRGLLVMTQVFVAVFVSTAAVGMYRQLSYVNKKDPGFDIDQVGILERAGHLGSKSETMYREIENLDITEDVSRLYFKPGEPVTIMSFSNTEDSSQLFLFEVYPVDSSFFHTIGVKAEKGTEHLFGSGDIVVNRQAAQMLGNDVIGRKIYTVAREAGDRMEFGIQGVVPDIHFSGWKHSLRPAVYIYAGPEEKLTSLLIRFKKGQWPQTHQLLNDLWGQSKTGIPFKAVSFRQKNRDFYSEDYRYMSLAWAFAVLVIIIATLGMTGLVSFLLATRQQELYLRKITGFPDFHNIRILFSGFFLFVLLGVLMAFPVSGSMLSDWSQAFVVRYEVDYFCFVLPALLMLLLAGVLVFLGARRLLNKISLHQF</sequence>
<keyword evidence="2" id="KW-1003">Cell membrane</keyword>
<evidence type="ECO:0000313" key="10">
    <source>
        <dbReference type="Proteomes" id="UP000252733"/>
    </source>
</evidence>
<keyword evidence="3 6" id="KW-0812">Transmembrane</keyword>
<feature type="transmembrane region" description="Helical" evidence="6">
    <location>
        <begin position="684"/>
        <end position="708"/>
    </location>
</feature>
<feature type="domain" description="ABC3 transporter permease C-terminal" evidence="7">
    <location>
        <begin position="687"/>
        <end position="797"/>
    </location>
</feature>
<feature type="transmembrane region" description="Helical" evidence="6">
    <location>
        <begin position="768"/>
        <end position="790"/>
    </location>
</feature>
<evidence type="ECO:0000256" key="2">
    <source>
        <dbReference type="ARBA" id="ARBA00022475"/>
    </source>
</evidence>
<evidence type="ECO:0000256" key="5">
    <source>
        <dbReference type="ARBA" id="ARBA00023136"/>
    </source>
</evidence>
<reference evidence="9 10" key="1">
    <citation type="submission" date="2018-07" db="EMBL/GenBank/DDBJ databases">
        <title>Freshwater and sediment microbial communities from various areas in North America, analyzing microbe dynamics in response to fracking.</title>
        <authorList>
            <person name="Lamendella R."/>
        </authorList>
    </citation>
    <scope>NUCLEOTIDE SEQUENCE [LARGE SCALE GENOMIC DNA]</scope>
    <source>
        <strain evidence="9 10">160A</strain>
    </source>
</reference>
<proteinExistence type="predicted"/>
<dbReference type="AlphaFoldDB" id="A0A368UMA5"/>
<evidence type="ECO:0000256" key="6">
    <source>
        <dbReference type="SAM" id="Phobius"/>
    </source>
</evidence>